<organism evidence="1 2">
    <name type="scientific">Snodgrassella alvi SCGC AB-598-J21</name>
    <dbReference type="NCBI Taxonomy" id="1385367"/>
    <lineage>
        <taxon>Bacteria</taxon>
        <taxon>Pseudomonadati</taxon>
        <taxon>Pseudomonadota</taxon>
        <taxon>Betaproteobacteria</taxon>
        <taxon>Neisseriales</taxon>
        <taxon>Neisseriaceae</taxon>
        <taxon>Snodgrassella</taxon>
    </lineage>
</organism>
<protein>
    <submittedName>
        <fullName evidence="1">Uncharacterized protein</fullName>
    </submittedName>
</protein>
<comment type="caution">
    <text evidence="1">The sequence shown here is derived from an EMBL/GenBank/DDBJ whole genome shotgun (WGS) entry which is preliminary data.</text>
</comment>
<dbReference type="Proteomes" id="UP000027644">
    <property type="component" value="Unassembled WGS sequence"/>
</dbReference>
<gene>
    <name evidence="1" type="ORF">SASC598J21_011740</name>
</gene>
<reference evidence="1 2" key="1">
    <citation type="journal article" date="2014" name="PLoS Genet.">
        <title>Hidden diversity in honey bee gut symbionts detected by single-cell genomics.</title>
        <authorList>
            <person name="Engel P."/>
            <person name="Stepanauskas R."/>
            <person name="Moran N."/>
        </authorList>
    </citation>
    <scope>NUCLEOTIDE SEQUENCE [LARGE SCALE GENOMIC DNA]</scope>
    <source>
        <strain evidence="1 2">SCGC AB-598-J21</strain>
    </source>
</reference>
<dbReference type="AlphaFoldDB" id="A0A074V6G2"/>
<sequence>MVTTEAVRAVTAARNTLKTKLEQNSLRNKHFSKKISIELEESPIYCFQ</sequence>
<evidence type="ECO:0000313" key="2">
    <source>
        <dbReference type="Proteomes" id="UP000027644"/>
    </source>
</evidence>
<evidence type="ECO:0000313" key="1">
    <source>
        <dbReference type="EMBL" id="KEQ01023.1"/>
    </source>
</evidence>
<accession>A0A074V6G2</accession>
<name>A0A074V6G2_9NEIS</name>
<proteinExistence type="predicted"/>
<dbReference type="EMBL" id="AVQL01000438">
    <property type="protein sequence ID" value="KEQ01023.1"/>
    <property type="molecule type" value="Genomic_DNA"/>
</dbReference>